<keyword evidence="2" id="KW-0805">Transcription regulation</keyword>
<keyword evidence="9" id="KW-1185">Reference proteome</keyword>
<feature type="domain" description="TFIIE beta" evidence="7">
    <location>
        <begin position="64"/>
        <end position="139"/>
    </location>
</feature>
<dbReference type="PROSITE" id="PS51351">
    <property type="entry name" value="TFIIE_BETA_C"/>
    <property type="match status" value="1"/>
</dbReference>
<organism evidence="8 9">
    <name type="scientific">Digitaria exilis</name>
    <dbReference type="NCBI Taxonomy" id="1010633"/>
    <lineage>
        <taxon>Eukaryota</taxon>
        <taxon>Viridiplantae</taxon>
        <taxon>Streptophyta</taxon>
        <taxon>Embryophyta</taxon>
        <taxon>Tracheophyta</taxon>
        <taxon>Spermatophyta</taxon>
        <taxon>Magnoliopsida</taxon>
        <taxon>Liliopsida</taxon>
        <taxon>Poales</taxon>
        <taxon>Poaceae</taxon>
        <taxon>PACMAD clade</taxon>
        <taxon>Panicoideae</taxon>
        <taxon>Panicodae</taxon>
        <taxon>Paniceae</taxon>
        <taxon>Anthephorinae</taxon>
        <taxon>Digitaria</taxon>
    </lineage>
</organism>
<evidence type="ECO:0000256" key="5">
    <source>
        <dbReference type="ARBA" id="ARBA00023242"/>
    </source>
</evidence>
<name>A0A835FTL2_9POAL</name>
<dbReference type="InterPro" id="IPR016656">
    <property type="entry name" value="TFIIE-bsu"/>
</dbReference>
<gene>
    <name evidence="8" type="ORF">HU200_003690</name>
</gene>
<dbReference type="OrthoDB" id="3907302at2759"/>
<protein>
    <recommendedName>
        <fullName evidence="7">TFIIE beta domain-containing protein</fullName>
    </recommendedName>
</protein>
<dbReference type="Pfam" id="PF18121">
    <property type="entry name" value="TFA2_Winged_2"/>
    <property type="match status" value="1"/>
</dbReference>
<dbReference type="AlphaFoldDB" id="A0A835FTL2"/>
<dbReference type="InterPro" id="IPR003166">
    <property type="entry name" value="TFIIE_bsu_DNA-bd"/>
</dbReference>
<evidence type="ECO:0000259" key="7">
    <source>
        <dbReference type="PROSITE" id="PS51351"/>
    </source>
</evidence>
<dbReference type="GO" id="GO:0003677">
    <property type="term" value="F:DNA binding"/>
    <property type="evidence" value="ECO:0007669"/>
    <property type="project" value="UniProtKB-KW"/>
</dbReference>
<dbReference type="InterPro" id="IPR040501">
    <property type="entry name" value="TFA2_Winged_2"/>
</dbReference>
<evidence type="ECO:0000256" key="2">
    <source>
        <dbReference type="ARBA" id="ARBA00023015"/>
    </source>
</evidence>
<dbReference type="Proteomes" id="UP000636709">
    <property type="component" value="Unassembled WGS sequence"/>
</dbReference>
<evidence type="ECO:0000256" key="3">
    <source>
        <dbReference type="ARBA" id="ARBA00023125"/>
    </source>
</evidence>
<evidence type="ECO:0000256" key="4">
    <source>
        <dbReference type="ARBA" id="ARBA00023163"/>
    </source>
</evidence>
<dbReference type="GO" id="GO:0006367">
    <property type="term" value="P:transcription initiation at RNA polymerase II promoter"/>
    <property type="evidence" value="ECO:0007669"/>
    <property type="project" value="InterPro"/>
</dbReference>
<comment type="caution">
    <text evidence="8">The sequence shown here is derived from an EMBL/GenBank/DDBJ whole genome shotgun (WGS) entry which is preliminary data.</text>
</comment>
<dbReference type="EMBL" id="JACEFO010000216">
    <property type="protein sequence ID" value="KAF8776284.1"/>
    <property type="molecule type" value="Genomic_DNA"/>
</dbReference>
<evidence type="ECO:0000313" key="8">
    <source>
        <dbReference type="EMBL" id="KAF8776284.1"/>
    </source>
</evidence>
<keyword evidence="5" id="KW-0539">Nucleus</keyword>
<comment type="function">
    <text evidence="6">Recruits TFIIH to the initiation complex and stimulates the RNA polymerase II C-terminal domain kinase and DNA-dependent ATPase activities of TFIIH. Both TFIIH and TFIIE are required for promoter clearance by RNA polymerase.</text>
</comment>
<keyword evidence="3" id="KW-0238">DNA-binding</keyword>
<evidence type="ECO:0000256" key="1">
    <source>
        <dbReference type="ARBA" id="ARBA00004123"/>
    </source>
</evidence>
<dbReference type="PANTHER" id="PTHR12716:SF8">
    <property type="entry name" value="TRANSCRIPTION INITIATION FACTOR IIE SUBUNIT BETA"/>
    <property type="match status" value="1"/>
</dbReference>
<dbReference type="Pfam" id="PF02186">
    <property type="entry name" value="TFIIE_beta"/>
    <property type="match status" value="1"/>
</dbReference>
<dbReference type="GO" id="GO:0005673">
    <property type="term" value="C:transcription factor TFIIE complex"/>
    <property type="evidence" value="ECO:0007669"/>
    <property type="project" value="InterPro"/>
</dbReference>
<proteinExistence type="predicted"/>
<reference evidence="8" key="1">
    <citation type="submission" date="2020-07" db="EMBL/GenBank/DDBJ databases">
        <title>Genome sequence and genetic diversity analysis of an under-domesticated orphan crop, white fonio (Digitaria exilis).</title>
        <authorList>
            <person name="Bennetzen J.L."/>
            <person name="Chen S."/>
            <person name="Ma X."/>
            <person name="Wang X."/>
            <person name="Yssel A.E.J."/>
            <person name="Chaluvadi S.R."/>
            <person name="Johnson M."/>
            <person name="Gangashetty P."/>
            <person name="Hamidou F."/>
            <person name="Sanogo M.D."/>
            <person name="Zwaenepoel A."/>
            <person name="Wallace J."/>
            <person name="Van De Peer Y."/>
            <person name="Van Deynze A."/>
        </authorList>
    </citation>
    <scope>NUCLEOTIDE SEQUENCE</scope>
    <source>
        <tissue evidence="8">Leaves</tissue>
    </source>
</reference>
<dbReference type="GO" id="GO:0001097">
    <property type="term" value="F:TFIIH-class transcription factor complex binding"/>
    <property type="evidence" value="ECO:0007669"/>
    <property type="project" value="TreeGrafter"/>
</dbReference>
<evidence type="ECO:0000256" key="6">
    <source>
        <dbReference type="ARBA" id="ARBA00025581"/>
    </source>
</evidence>
<sequence length="284" mass="32430">MALNERLNKFKLQQERCQATLSSIAATQAPILKPKVPSGIRPANSPFAPVKPPQPVKFSDDTERLQHINSIRKSAVGAQIKLVIALLDKTRRPFTAEKINEETYVDIHGNKAVFDSLRNNPKVKFDRRHFFYKPTHDLTGRDELLNLIKKCEDGIAVEELKDAYPSVLEDLQALKASGDVFWLSGTNSQEDTVYFNEPQYWITVDNDLKELYRKVDLPRDMLDIEKELKKIGEKPWTDTAKRTALAQIHGAASKAKARKKQRGMSRIKKLTNHHLPELFEQMST</sequence>
<comment type="subcellular location">
    <subcellularLocation>
        <location evidence="1">Nucleus</location>
    </subcellularLocation>
</comment>
<accession>A0A835FTL2</accession>
<keyword evidence="4" id="KW-0804">Transcription</keyword>
<dbReference type="PANTHER" id="PTHR12716">
    <property type="entry name" value="TRANSCRIPTION INITIATION FACTOR IIE, BETA SUBUNIT"/>
    <property type="match status" value="1"/>
</dbReference>
<evidence type="ECO:0000313" key="9">
    <source>
        <dbReference type="Proteomes" id="UP000636709"/>
    </source>
</evidence>